<keyword evidence="3" id="KW-1185">Reference proteome</keyword>
<name>A0ABQ2DV98_9ACTN</name>
<feature type="compositionally biased region" description="Basic and acidic residues" evidence="1">
    <location>
        <begin position="33"/>
        <end position="50"/>
    </location>
</feature>
<evidence type="ECO:0000256" key="1">
    <source>
        <dbReference type="SAM" id="MobiDB-lite"/>
    </source>
</evidence>
<dbReference type="EMBL" id="BMMV01000001">
    <property type="protein sequence ID" value="GGJ74265.1"/>
    <property type="molecule type" value="Genomic_DNA"/>
</dbReference>
<protein>
    <submittedName>
        <fullName evidence="2">Uncharacterized protein</fullName>
    </submittedName>
</protein>
<feature type="region of interest" description="Disordered" evidence="1">
    <location>
        <begin position="33"/>
        <end position="57"/>
    </location>
</feature>
<dbReference type="RefSeq" id="WP_189105300.1">
    <property type="nucleotide sequence ID" value="NZ_BMMV01000001.1"/>
</dbReference>
<dbReference type="Proteomes" id="UP000660265">
    <property type="component" value="Unassembled WGS sequence"/>
</dbReference>
<reference evidence="3" key="1">
    <citation type="journal article" date="2019" name="Int. J. Syst. Evol. Microbiol.">
        <title>The Global Catalogue of Microorganisms (GCM) 10K type strain sequencing project: providing services to taxonomists for standard genome sequencing and annotation.</title>
        <authorList>
            <consortium name="The Broad Institute Genomics Platform"/>
            <consortium name="The Broad Institute Genome Sequencing Center for Infectious Disease"/>
            <person name="Wu L."/>
            <person name="Ma J."/>
        </authorList>
    </citation>
    <scope>NUCLEOTIDE SEQUENCE [LARGE SCALE GENOMIC DNA]</scope>
    <source>
        <strain evidence="3">CGMCC 4.7275</strain>
    </source>
</reference>
<gene>
    <name evidence="2" type="ORF">GCM10011583_02070</name>
</gene>
<evidence type="ECO:0000313" key="3">
    <source>
        <dbReference type="Proteomes" id="UP000660265"/>
    </source>
</evidence>
<proteinExistence type="predicted"/>
<accession>A0ABQ2DV98</accession>
<comment type="caution">
    <text evidence="2">The sequence shown here is derived from an EMBL/GenBank/DDBJ whole genome shotgun (WGS) entry which is preliminary data.</text>
</comment>
<evidence type="ECO:0000313" key="2">
    <source>
        <dbReference type="EMBL" id="GGJ74265.1"/>
    </source>
</evidence>
<sequence>MFEYEMHQMRAAELISEADNRRLIRQVRKARKEAARNARDRGEGRVDSHRGRFARAA</sequence>
<organism evidence="2 3">
    <name type="scientific">Streptomyces camponoticapitis</name>
    <dbReference type="NCBI Taxonomy" id="1616125"/>
    <lineage>
        <taxon>Bacteria</taxon>
        <taxon>Bacillati</taxon>
        <taxon>Actinomycetota</taxon>
        <taxon>Actinomycetes</taxon>
        <taxon>Kitasatosporales</taxon>
        <taxon>Streptomycetaceae</taxon>
        <taxon>Streptomyces</taxon>
    </lineage>
</organism>